<dbReference type="AlphaFoldDB" id="A0A0K0XX70"/>
<dbReference type="PROSITE" id="PS50005">
    <property type="entry name" value="TPR"/>
    <property type="match status" value="1"/>
</dbReference>
<dbReference type="NCBIfam" id="TIGR00540">
    <property type="entry name" value="TPR_hemY_coli"/>
    <property type="match status" value="1"/>
</dbReference>
<evidence type="ECO:0000256" key="7">
    <source>
        <dbReference type="ARBA" id="ARBA00022989"/>
    </source>
</evidence>
<dbReference type="SMART" id="SM00028">
    <property type="entry name" value="TPR"/>
    <property type="match status" value="3"/>
</dbReference>
<dbReference type="OrthoDB" id="7053339at2"/>
<keyword evidence="11" id="KW-1185">Reference proteome</keyword>
<organism evidence="10 11">
    <name type="scientific">Wenzhouxiangella marina</name>
    <dbReference type="NCBI Taxonomy" id="1579979"/>
    <lineage>
        <taxon>Bacteria</taxon>
        <taxon>Pseudomonadati</taxon>
        <taxon>Pseudomonadota</taxon>
        <taxon>Gammaproteobacteria</taxon>
        <taxon>Chromatiales</taxon>
        <taxon>Wenzhouxiangellaceae</taxon>
        <taxon>Wenzhouxiangella</taxon>
    </lineage>
</organism>
<keyword evidence="4" id="KW-1003">Cell membrane</keyword>
<dbReference type="STRING" id="1579979.WM2015_1928"/>
<dbReference type="GO" id="GO:0006779">
    <property type="term" value="P:porphyrin-containing compound biosynthetic process"/>
    <property type="evidence" value="ECO:0007669"/>
    <property type="project" value="UniProtKB-KW"/>
</dbReference>
<proteinExistence type="predicted"/>
<dbReference type="KEGG" id="wma:WM2015_1928"/>
<dbReference type="GO" id="GO:0042168">
    <property type="term" value="P:heme metabolic process"/>
    <property type="evidence" value="ECO:0007669"/>
    <property type="project" value="InterPro"/>
</dbReference>
<evidence type="ECO:0000256" key="1">
    <source>
        <dbReference type="ARBA" id="ARBA00002962"/>
    </source>
</evidence>
<dbReference type="Gene3D" id="1.25.40.10">
    <property type="entry name" value="Tetratricopeptide repeat domain"/>
    <property type="match status" value="1"/>
</dbReference>
<evidence type="ECO:0000256" key="4">
    <source>
        <dbReference type="ARBA" id="ARBA00022475"/>
    </source>
</evidence>
<evidence type="ECO:0000256" key="2">
    <source>
        <dbReference type="ARBA" id="ARBA00004429"/>
    </source>
</evidence>
<evidence type="ECO:0000256" key="6">
    <source>
        <dbReference type="ARBA" id="ARBA00022692"/>
    </source>
</evidence>
<keyword evidence="9" id="KW-0627">Porphyrin biosynthesis</keyword>
<sequence length="395" mass="44165">MKRLLLIIAALAALVLTAWLAPRLLADPGLVSIEVGEWRLRMSVLVLVGGVVLVWILLSLVVGLIRWPGRLMRRQREQRARRQLENGLLALTEGDWQKAERELSRSLAHRGTTAGYLAAARAAQGQSDATARDHWLQLADRRFGRKHFVTDLARARLLTGEGRLEEAVPVLESLHLKKPRHTGVLRLLLQAYQDLDRWREVRLLTPALRKAGIIDASKVDELSTLAASRELRATSDVEALEAAWSGLPRKLRSEREIVLAHAARAGELGHAELGGRRLRKLLKAGPDREALRLYAQVDDAGRAQRIADCEHWLKDHPRHPSLLQTLGLLYLQDRQYDQARQCLEKSLDQQADADAYAALGRIHDRSGSLEAAAQCYRNALRLQQGRGVQALPPPS</sequence>
<dbReference type="GO" id="GO:0005886">
    <property type="term" value="C:plasma membrane"/>
    <property type="evidence" value="ECO:0007669"/>
    <property type="project" value="UniProtKB-SubCell"/>
</dbReference>
<evidence type="ECO:0000256" key="5">
    <source>
        <dbReference type="ARBA" id="ARBA00022519"/>
    </source>
</evidence>
<evidence type="ECO:0000256" key="8">
    <source>
        <dbReference type="ARBA" id="ARBA00023136"/>
    </source>
</evidence>
<dbReference type="Pfam" id="PF13181">
    <property type="entry name" value="TPR_8"/>
    <property type="match status" value="2"/>
</dbReference>
<dbReference type="InterPro" id="IPR010817">
    <property type="entry name" value="HemY_N"/>
</dbReference>
<dbReference type="InterPro" id="IPR005254">
    <property type="entry name" value="Heme_biosyn_assoc_TPR_pro"/>
</dbReference>
<evidence type="ECO:0000313" key="10">
    <source>
        <dbReference type="EMBL" id="AKS42294.1"/>
    </source>
</evidence>
<dbReference type="EMBL" id="CP012154">
    <property type="protein sequence ID" value="AKS42294.1"/>
    <property type="molecule type" value="Genomic_DNA"/>
</dbReference>
<comment type="pathway">
    <text evidence="3">Porphyrin-containing compound metabolism; protoheme biosynthesis.</text>
</comment>
<dbReference type="InterPro" id="IPR011990">
    <property type="entry name" value="TPR-like_helical_dom_sf"/>
</dbReference>
<evidence type="ECO:0000313" key="11">
    <source>
        <dbReference type="Proteomes" id="UP000066624"/>
    </source>
</evidence>
<comment type="function">
    <text evidence="1">Involved in a late step of protoheme IX synthesis.</text>
</comment>
<protein>
    <submittedName>
        <fullName evidence="10">Uncharacterized protein</fullName>
    </submittedName>
</protein>
<dbReference type="Proteomes" id="UP000066624">
    <property type="component" value="Chromosome"/>
</dbReference>
<dbReference type="Pfam" id="PF07219">
    <property type="entry name" value="HemY_N"/>
    <property type="match status" value="1"/>
</dbReference>
<dbReference type="RefSeq" id="WP_049725868.1">
    <property type="nucleotide sequence ID" value="NZ_CP012154.1"/>
</dbReference>
<gene>
    <name evidence="10" type="ORF">WM2015_1928</name>
</gene>
<accession>A0A0K0XX70</accession>
<dbReference type="SUPFAM" id="SSF48452">
    <property type="entry name" value="TPR-like"/>
    <property type="match status" value="1"/>
</dbReference>
<keyword evidence="6" id="KW-0812">Transmembrane</keyword>
<evidence type="ECO:0000256" key="3">
    <source>
        <dbReference type="ARBA" id="ARBA00004744"/>
    </source>
</evidence>
<keyword evidence="8" id="KW-0472">Membrane</keyword>
<keyword evidence="5" id="KW-0997">Cell inner membrane</keyword>
<dbReference type="InterPro" id="IPR019734">
    <property type="entry name" value="TPR_rpt"/>
</dbReference>
<comment type="subcellular location">
    <subcellularLocation>
        <location evidence="2">Cell inner membrane</location>
        <topology evidence="2">Multi-pass membrane protein</topology>
    </subcellularLocation>
</comment>
<dbReference type="UniPathway" id="UPA00252"/>
<name>A0A0K0XX70_9GAMM</name>
<keyword evidence="7" id="KW-1133">Transmembrane helix</keyword>
<evidence type="ECO:0000256" key="9">
    <source>
        <dbReference type="ARBA" id="ARBA00023244"/>
    </source>
</evidence>
<reference evidence="10 11" key="1">
    <citation type="submission" date="2015-07" db="EMBL/GenBank/DDBJ databases">
        <authorList>
            <person name="Noorani M."/>
        </authorList>
    </citation>
    <scope>NUCLEOTIDE SEQUENCE [LARGE SCALE GENOMIC DNA]</scope>
    <source>
        <strain evidence="10 11">KCTC 42284</strain>
    </source>
</reference>